<feature type="transmembrane region" description="Helical" evidence="1">
    <location>
        <begin position="182"/>
        <end position="211"/>
    </location>
</feature>
<dbReference type="OrthoDB" id="936260at2"/>
<feature type="transmembrane region" description="Helical" evidence="1">
    <location>
        <begin position="218"/>
        <end position="237"/>
    </location>
</feature>
<keyword evidence="1" id="KW-0812">Transmembrane</keyword>
<evidence type="ECO:0000256" key="1">
    <source>
        <dbReference type="SAM" id="Phobius"/>
    </source>
</evidence>
<evidence type="ECO:0000313" key="2">
    <source>
        <dbReference type="EMBL" id="CCH01191.1"/>
    </source>
</evidence>
<feature type="transmembrane region" description="Helical" evidence="1">
    <location>
        <begin position="342"/>
        <end position="361"/>
    </location>
</feature>
<dbReference type="eggNOG" id="ENOG502ZB5D">
    <property type="taxonomic scope" value="Bacteria"/>
</dbReference>
<dbReference type="STRING" id="1166018.FAES_3182"/>
<dbReference type="PATRIC" id="fig|1166018.3.peg.4953"/>
<organism evidence="2 3">
    <name type="scientific">Fibrella aestuarina BUZ 2</name>
    <dbReference type="NCBI Taxonomy" id="1166018"/>
    <lineage>
        <taxon>Bacteria</taxon>
        <taxon>Pseudomonadati</taxon>
        <taxon>Bacteroidota</taxon>
        <taxon>Cytophagia</taxon>
        <taxon>Cytophagales</taxon>
        <taxon>Spirosomataceae</taxon>
        <taxon>Fibrella</taxon>
    </lineage>
</organism>
<keyword evidence="3" id="KW-1185">Reference proteome</keyword>
<feature type="transmembrane region" description="Helical" evidence="1">
    <location>
        <begin position="158"/>
        <end position="176"/>
    </location>
</feature>
<keyword evidence="1" id="KW-1133">Transmembrane helix</keyword>
<reference evidence="2 3" key="1">
    <citation type="journal article" date="2012" name="J. Bacteriol.">
        <title>Genome Sequence of Fibrella aestuarina BUZ 2T, a Filamentous Marine Bacterium.</title>
        <authorList>
            <person name="Filippini M."/>
            <person name="Qi W."/>
            <person name="Blom J."/>
            <person name="Goesmann A."/>
            <person name="Smits T.H."/>
            <person name="Bagheri H.C."/>
        </authorList>
    </citation>
    <scope>NUCLEOTIDE SEQUENCE [LARGE SCALE GENOMIC DNA]</scope>
    <source>
        <strain evidence="3">BUZ 2T</strain>
    </source>
</reference>
<feature type="transmembrane region" description="Helical" evidence="1">
    <location>
        <begin position="23"/>
        <end position="43"/>
    </location>
</feature>
<dbReference type="HOGENOM" id="CLU_477257_0_0_10"/>
<dbReference type="Proteomes" id="UP000011058">
    <property type="component" value="Chromosome"/>
</dbReference>
<evidence type="ECO:0008006" key="4">
    <source>
        <dbReference type="Google" id="ProtNLM"/>
    </source>
</evidence>
<accession>I0KAN8</accession>
<dbReference type="EMBL" id="HE796683">
    <property type="protein sequence ID" value="CCH01191.1"/>
    <property type="molecule type" value="Genomic_DNA"/>
</dbReference>
<feature type="transmembrane region" description="Helical" evidence="1">
    <location>
        <begin position="106"/>
        <end position="126"/>
    </location>
</feature>
<keyword evidence="1" id="KW-0472">Membrane</keyword>
<name>I0KAN8_9BACT</name>
<evidence type="ECO:0000313" key="3">
    <source>
        <dbReference type="Proteomes" id="UP000011058"/>
    </source>
</evidence>
<feature type="transmembrane region" description="Helical" evidence="1">
    <location>
        <begin position="367"/>
        <end position="387"/>
    </location>
</feature>
<protein>
    <recommendedName>
        <fullName evidence="4">Transmembrane protein</fullName>
    </recommendedName>
</protein>
<gene>
    <name evidence="2" type="ORF">FAES_3182</name>
</gene>
<proteinExistence type="predicted"/>
<feature type="transmembrane region" description="Helical" evidence="1">
    <location>
        <begin position="132"/>
        <end position="149"/>
    </location>
</feature>
<dbReference type="RefSeq" id="WP_015332290.1">
    <property type="nucleotide sequence ID" value="NC_020054.1"/>
</dbReference>
<dbReference type="AlphaFoldDB" id="I0KAN8"/>
<feature type="transmembrane region" description="Helical" evidence="1">
    <location>
        <begin position="273"/>
        <end position="290"/>
    </location>
</feature>
<dbReference type="KEGG" id="fae:FAES_3182"/>
<feature type="transmembrane region" description="Helical" evidence="1">
    <location>
        <begin position="310"/>
        <end position="330"/>
    </location>
</feature>
<feature type="transmembrane region" description="Helical" evidence="1">
    <location>
        <begin position="249"/>
        <end position="266"/>
    </location>
</feature>
<sequence>MTSSPVVTPTPPPSVPSQLPAKLYALIFSLLPIAALTWVWSLWSINVPKWDDHTLKALLLGMEKATSLPEAIQHIIKQHNEHRIAYDRVIAWLDYSLFGKLSYTRLMAYGDLSLLALVALFGVYLARYTQRWYLFLPPVVLFIINLANWENLFWAMSAVQNFAIVIWSMWAFYTLSHRPSPWLAIGLAAVATLISGNGILLWPVGAAMLFVQHRHKHMVIWLGAGALVLFLYFFDYVQPSVAPSKHDDWLKIGSGLLAFLGAAADALPFYNTYWLSAGLGTLLVGFWLYVFVKVLPDFRKPAGWSARDTFAAGAVAFAFGTAAVVVWNRVGWGESAIITSRYRIYSLTLLALTYCYWLSAFYKKSTWQAALGGLVVAGAFWWSAFIMNQHDAYVLRRFFVTSQFNWTYRSPGPVSNMDSVTSRLIDNAPAFYDSALSTIYGPATGPLFPIDSVFRNPDNYLIQVSAAGLESAGVPSLRHPDQGVWIQMHSPKRTYLINTMPLRRRNWRVPLGLLPIYNVREPFIVPIPLTELDADTYSINALVVAADGSTQLRPTQKTLTVLPYTLKEPVKNW</sequence>